<evidence type="ECO:0000256" key="8">
    <source>
        <dbReference type="ARBA" id="ARBA00023121"/>
    </source>
</evidence>
<dbReference type="SUPFAM" id="SSF49562">
    <property type="entry name" value="C2 domain (Calcium/lipid-binding domain, CaLB)"/>
    <property type="match status" value="1"/>
</dbReference>
<feature type="domain" description="MHD1" evidence="15">
    <location>
        <begin position="980"/>
        <end position="1111"/>
    </location>
</feature>
<dbReference type="InterPro" id="IPR010439">
    <property type="entry name" value="MUN_dom"/>
</dbReference>
<dbReference type="Gene3D" id="2.60.40.150">
    <property type="entry name" value="C2 domain"/>
    <property type="match status" value="1"/>
</dbReference>
<evidence type="ECO:0000256" key="9">
    <source>
        <dbReference type="ARBA" id="ARBA00023136"/>
    </source>
</evidence>
<reference evidence="17" key="1">
    <citation type="submission" date="2025-08" db="UniProtKB">
        <authorList>
            <consortium name="RefSeq"/>
        </authorList>
    </citation>
    <scope>IDENTIFICATION</scope>
    <source>
        <strain evidence="17">15112-1751.03</strain>
        <tissue evidence="17">Whole Adult</tissue>
    </source>
</reference>
<evidence type="ECO:0000259" key="13">
    <source>
        <dbReference type="PROSITE" id="PS50003"/>
    </source>
</evidence>
<dbReference type="Proteomes" id="UP000515160">
    <property type="component" value="Chromosome 4"/>
</dbReference>
<dbReference type="Pfam" id="PF06292">
    <property type="entry name" value="MUN"/>
    <property type="match status" value="1"/>
</dbReference>
<keyword evidence="6" id="KW-0653">Protein transport</keyword>
<dbReference type="InterPro" id="IPR011993">
    <property type="entry name" value="PH-like_dom_sf"/>
</dbReference>
<dbReference type="Gene3D" id="1.10.357.50">
    <property type="match status" value="1"/>
</dbReference>
<evidence type="ECO:0000256" key="12">
    <source>
        <dbReference type="SAM" id="MobiDB-lite"/>
    </source>
</evidence>
<dbReference type="PROSITE" id="PS51258">
    <property type="entry name" value="MHD1"/>
    <property type="match status" value="1"/>
</dbReference>
<evidence type="ECO:0000256" key="4">
    <source>
        <dbReference type="ARBA" id="ARBA00022723"/>
    </source>
</evidence>
<dbReference type="GeneID" id="117573257"/>
<evidence type="ECO:0000256" key="2">
    <source>
        <dbReference type="ARBA" id="ARBA00022448"/>
    </source>
</evidence>
<evidence type="ECO:0000256" key="3">
    <source>
        <dbReference type="ARBA" id="ARBA00022483"/>
    </source>
</evidence>
<dbReference type="GO" id="GO:0015031">
    <property type="term" value="P:protein transport"/>
    <property type="evidence" value="ECO:0007669"/>
    <property type="project" value="UniProtKB-KW"/>
</dbReference>
<dbReference type="InterPro" id="IPR014770">
    <property type="entry name" value="Munc13_1"/>
</dbReference>
<dbReference type="Pfam" id="PF00169">
    <property type="entry name" value="PH"/>
    <property type="match status" value="1"/>
</dbReference>
<feature type="compositionally biased region" description="Basic and acidic residues" evidence="12">
    <location>
        <begin position="137"/>
        <end position="156"/>
    </location>
</feature>
<dbReference type="PROSITE" id="PS50003">
    <property type="entry name" value="PH_DOMAIN"/>
    <property type="match status" value="1"/>
</dbReference>
<keyword evidence="2" id="KW-0813">Transport</keyword>
<dbReference type="RefSeq" id="XP_051862182.1">
    <property type="nucleotide sequence ID" value="XM_052006222.1"/>
</dbReference>
<proteinExistence type="predicted"/>
<dbReference type="PROSITE" id="PS50004">
    <property type="entry name" value="C2"/>
    <property type="match status" value="1"/>
</dbReference>
<dbReference type="GO" id="GO:0016079">
    <property type="term" value="P:synaptic vesicle exocytosis"/>
    <property type="evidence" value="ECO:0007669"/>
    <property type="project" value="InterPro"/>
</dbReference>
<dbReference type="SMART" id="SM00233">
    <property type="entry name" value="PH"/>
    <property type="match status" value="1"/>
</dbReference>
<evidence type="ECO:0000313" key="17">
    <source>
        <dbReference type="RefSeq" id="XP_051862182.1"/>
    </source>
</evidence>
<dbReference type="Gene3D" id="2.30.29.30">
    <property type="entry name" value="Pleckstrin-homology domain (PH domain)/Phosphotyrosine-binding domain (PTB)"/>
    <property type="match status" value="1"/>
</dbReference>
<gene>
    <name evidence="17" type="primary">LOC117573257</name>
</gene>
<dbReference type="InterPro" id="IPR000008">
    <property type="entry name" value="C2_dom"/>
</dbReference>
<evidence type="ECO:0000313" key="16">
    <source>
        <dbReference type="Proteomes" id="UP000515160"/>
    </source>
</evidence>
<keyword evidence="10" id="KW-0968">Cytoplasmic vesicle</keyword>
<evidence type="ECO:0000256" key="11">
    <source>
        <dbReference type="ARBA" id="ARBA00034103"/>
    </source>
</evidence>
<dbReference type="GO" id="GO:0098793">
    <property type="term" value="C:presynapse"/>
    <property type="evidence" value="ECO:0007669"/>
    <property type="project" value="GOC"/>
</dbReference>
<sequence length="1404" mass="158507">MIDPSSSEEEGDEDSVINLPSKGRVSVPHKASTLAAGPSSTSTGTLPILTTVPSVHNGDFIGSHRPSASIPGNTNAGIGVGTSKNDQTQFNTESSNLEVPNNGIPSGISQETLNQSVGSSRANSLPRPLSPSSSLASDKHDAGDPHEKHEREEEERKRRIQLYVFISRCISYPFNAKQPTDMTKRQPKITKQQLEIVTQRFQAFLKGETQIMADEAFQNAVQSYHDVFLKSERVMKMVQSGACSQHDFREVFRNNIEKRVRSLPEIDGLSKETVLTSWMAKFDIILKGSGDEDTKRPSRMQQSLNSELILSKEQLYDMFQQILSVKKFEHQILFNALMLDSADEQAAAIRRELDGRMQKVGEMEKNRKLMPKFVLKEMESLYIEELKSSINLLMANLESLPVSKGNMDSKYGLQKLKRYNHSTPSFLKMILRSHGSLSKLEGDSEDGTTQLTKLDVVLTFQLEVIVMEVKGLKSLAPNRIVYCTMEVENGEKLQTDQAEASKPMWDTQGDFTTTHPLPVVKVKLYTENPGMLALEDKELGKVTIKPSPLSSKSPEWHRMIVSKNVQDQDVRIKIACRLDKPLNMKHCGNLYAIGKSVWKKWKRRYFVLVQVSQYTFAMCSYKEKKSEPSEMMQLDGYTVDYIEAASANLMFGIDLNGGRYFFNAVREGDSIAFACDDENECSLWVMAMYRATGQSHKPTPPITQDKNSAMSKIQGDADKARKHGMEDYISADPCTFDHANLFKTLQNLTLEYRLNDPYASLGWFSPGQVFVLDEYCARYGVRGCYRHLCYLSDLLDRAEKHHMIDPTLIHYSFAFCASHVHGNRPDGVGSITQEEKEKFSEIKERLRQLLEFQITNFRYCFPFGRPEGGLKATLSLLERVLMKDIVTPVPPEEVRQMIKKSLETAALVNYTRLSAEAKIEEDLRGEMIVPPPKKLEDLIHLSELCVDLLQQNEEHYGEAFAWFSDLLVEHAEIFWSLFAVDMDRVLSEQAPDTWDSFPLFQILNDYLRSDDNLRNGRFHQHLRETFAPLVVRYVDLMESSIAQSIHKGFEKERWESKGNGCATSEDLFWKLDALQSFIRDLHWPDAEFRQHLEQRLKMMAVDMIEQCIQRTDSMFQSWLKKNVAFISTDYIIPSEMCAMVNVILDAKNQSFKLTTIDGIDLYKFHAKIDDQIDKANVAMTQGLSGKLMSVLESTLSKLARYDEGSLIGSILSFTNVSSSGKDLGQGYVNFFRNNMDQIRGKIGDDLWTLNFFEQWYAQQINMLSNWLSDRMDHALHYAQITSISHIIKKIYSDFELQGVLEDKLNSKAYQTVAQRMTAEEATCALSMPDVADGDENIDDIHNGDVEDGVGDESGGHASSRSLPKPKIAAAQAAAVTNVVAGRVGNLLGKGIGGLSSKLGSGGWF</sequence>
<dbReference type="PANTHER" id="PTHR12166:SF8">
    <property type="entry name" value="CALCIUM-DEPENDENT SECRETION ACTIVATOR"/>
    <property type="match status" value="1"/>
</dbReference>
<dbReference type="GO" id="GO:0030659">
    <property type="term" value="C:cytoplasmic vesicle membrane"/>
    <property type="evidence" value="ECO:0007669"/>
    <property type="project" value="UniProtKB-SubCell"/>
</dbReference>
<dbReference type="PANTHER" id="PTHR12166">
    <property type="entry name" value="CALCIUM-DEPENDENT SECRETION ACTIVATOR"/>
    <property type="match status" value="1"/>
</dbReference>
<dbReference type="SUPFAM" id="SSF50729">
    <property type="entry name" value="PH domain-like"/>
    <property type="match status" value="1"/>
</dbReference>
<dbReference type="SMART" id="SM01145">
    <property type="entry name" value="DUF1041"/>
    <property type="match status" value="1"/>
</dbReference>
<dbReference type="FunFam" id="2.30.29.30:FF:000007">
    <property type="entry name" value="Calcium-dependent secretion activator 2 isoform B"/>
    <property type="match status" value="1"/>
</dbReference>
<evidence type="ECO:0000256" key="1">
    <source>
        <dbReference type="ARBA" id="ARBA00004156"/>
    </source>
</evidence>
<dbReference type="CTD" id="8618"/>
<evidence type="ECO:0000256" key="5">
    <source>
        <dbReference type="ARBA" id="ARBA00022837"/>
    </source>
</evidence>
<feature type="domain" description="PH" evidence="13">
    <location>
        <begin position="583"/>
        <end position="693"/>
    </location>
</feature>
<protein>
    <submittedName>
        <fullName evidence="17">Calcium-dependent secretion activator isoform X9</fullName>
    </submittedName>
</protein>
<feature type="region of interest" description="Disordered" evidence="12">
    <location>
        <begin position="1"/>
        <end position="156"/>
    </location>
</feature>
<dbReference type="GO" id="GO:0008289">
    <property type="term" value="F:lipid binding"/>
    <property type="evidence" value="ECO:0007669"/>
    <property type="project" value="UniProtKB-KW"/>
</dbReference>
<dbReference type="Pfam" id="PF25341">
    <property type="entry name" value="C2_CAPS"/>
    <property type="match status" value="1"/>
</dbReference>
<evidence type="ECO:0000259" key="14">
    <source>
        <dbReference type="PROSITE" id="PS50004"/>
    </source>
</evidence>
<keyword evidence="3" id="KW-0268">Exocytosis</keyword>
<evidence type="ECO:0000259" key="15">
    <source>
        <dbReference type="PROSITE" id="PS51258"/>
    </source>
</evidence>
<dbReference type="InterPro" id="IPR057457">
    <property type="entry name" value="CAPS_C2"/>
</dbReference>
<evidence type="ECO:0000256" key="10">
    <source>
        <dbReference type="ARBA" id="ARBA00023329"/>
    </source>
</evidence>
<dbReference type="FunFam" id="1.10.357.50:FF:000002">
    <property type="entry name" value="calcium-dependent secretion activator 2 isoform X7"/>
    <property type="match status" value="1"/>
</dbReference>
<accession>A0A9C6WJW9</accession>
<evidence type="ECO:0000256" key="7">
    <source>
        <dbReference type="ARBA" id="ARBA00023018"/>
    </source>
</evidence>
<keyword evidence="8" id="KW-0446">Lipid-binding</keyword>
<feature type="region of interest" description="Disordered" evidence="12">
    <location>
        <begin position="1335"/>
        <end position="1362"/>
    </location>
</feature>
<organism evidence="16 17">
    <name type="scientific">Drosophila albomicans</name>
    <name type="common">Fruit fly</name>
    <dbReference type="NCBI Taxonomy" id="7291"/>
    <lineage>
        <taxon>Eukaryota</taxon>
        <taxon>Metazoa</taxon>
        <taxon>Ecdysozoa</taxon>
        <taxon>Arthropoda</taxon>
        <taxon>Hexapoda</taxon>
        <taxon>Insecta</taxon>
        <taxon>Pterygota</taxon>
        <taxon>Neoptera</taxon>
        <taxon>Endopterygota</taxon>
        <taxon>Diptera</taxon>
        <taxon>Brachycera</taxon>
        <taxon>Muscomorpha</taxon>
        <taxon>Ephydroidea</taxon>
        <taxon>Drosophilidae</taxon>
        <taxon>Drosophila</taxon>
    </lineage>
</organism>
<keyword evidence="16" id="KW-1185">Reference proteome</keyword>
<dbReference type="OrthoDB" id="10063282at2759"/>
<keyword evidence="5" id="KW-0106">Calcium</keyword>
<dbReference type="InterPro" id="IPR033227">
    <property type="entry name" value="CAPS"/>
</dbReference>
<keyword evidence="7" id="KW-0770">Synapse</keyword>
<keyword evidence="4" id="KW-0479">Metal-binding</keyword>
<evidence type="ECO:0000256" key="6">
    <source>
        <dbReference type="ARBA" id="ARBA00022927"/>
    </source>
</evidence>
<feature type="compositionally biased region" description="Low complexity" evidence="12">
    <location>
        <begin position="119"/>
        <end position="136"/>
    </location>
</feature>
<dbReference type="InterPro" id="IPR001849">
    <property type="entry name" value="PH_domain"/>
</dbReference>
<dbReference type="InterPro" id="IPR035892">
    <property type="entry name" value="C2_domain_sf"/>
</dbReference>
<dbReference type="GO" id="GO:1990504">
    <property type="term" value="P:dense core granule exocytosis"/>
    <property type="evidence" value="ECO:0007669"/>
    <property type="project" value="InterPro"/>
</dbReference>
<feature type="compositionally biased region" description="Polar residues" evidence="12">
    <location>
        <begin position="70"/>
        <end position="118"/>
    </location>
</feature>
<keyword evidence="9" id="KW-0472">Membrane</keyword>
<dbReference type="GO" id="GO:0046872">
    <property type="term" value="F:metal ion binding"/>
    <property type="evidence" value="ECO:0007669"/>
    <property type="project" value="UniProtKB-KW"/>
</dbReference>
<feature type="compositionally biased region" description="Acidic residues" evidence="12">
    <location>
        <begin position="1"/>
        <end position="15"/>
    </location>
</feature>
<dbReference type="CDD" id="cd01234">
    <property type="entry name" value="PH_CADPS"/>
    <property type="match status" value="1"/>
</dbReference>
<feature type="domain" description="C2" evidence="14">
    <location>
        <begin position="443"/>
        <end position="560"/>
    </location>
</feature>
<comment type="subcellular location">
    <subcellularLocation>
        <location evidence="1">Cytoplasmic vesicle membrane</location>
    </subcellularLocation>
    <subcellularLocation>
        <location evidence="11">Synapse</location>
    </subcellularLocation>
</comment>
<name>A0A9C6WJW9_DROAB</name>